<evidence type="ECO:0000256" key="5">
    <source>
        <dbReference type="ARBA" id="ARBA00022840"/>
    </source>
</evidence>
<feature type="binding site" evidence="11">
    <location>
        <position position="248"/>
    </location>
    <ligand>
        <name>Mn(2+)</name>
        <dbReference type="ChEBI" id="CHEBI:29035"/>
        <label>1</label>
    </ligand>
</feature>
<dbReference type="GO" id="GO:0018169">
    <property type="term" value="F:ribosomal S6-glutamic acid ligase activity"/>
    <property type="evidence" value="ECO:0007669"/>
    <property type="project" value="TreeGrafter"/>
</dbReference>
<organism evidence="13 14">
    <name type="scientific">Dokdonella immobilis</name>
    <dbReference type="NCBI Taxonomy" id="578942"/>
    <lineage>
        <taxon>Bacteria</taxon>
        <taxon>Pseudomonadati</taxon>
        <taxon>Pseudomonadota</taxon>
        <taxon>Gammaproteobacteria</taxon>
        <taxon>Lysobacterales</taxon>
        <taxon>Rhodanobacteraceae</taxon>
        <taxon>Dokdonella</taxon>
    </lineage>
</organism>
<evidence type="ECO:0000256" key="6">
    <source>
        <dbReference type="ARBA" id="ARBA00022842"/>
    </source>
</evidence>
<dbReference type="FunFam" id="3.30.470.20:FF:000058">
    <property type="entry name" value="Alpha-aminoadipate--LysW ligase LysX protein"/>
    <property type="match status" value="1"/>
</dbReference>
<dbReference type="NCBIfam" id="TIGR00768">
    <property type="entry name" value="rimK_fam"/>
    <property type="match status" value="1"/>
</dbReference>
<comment type="similarity">
    <text evidence="9">In the C-terminal section; belongs to the RimK family.</text>
</comment>
<dbReference type="OrthoDB" id="3865600at2"/>
<comment type="cofactor">
    <cofactor evidence="11">
        <name>Mg(2+)</name>
        <dbReference type="ChEBI" id="CHEBI:18420"/>
    </cofactor>
    <cofactor evidence="11">
        <name>Mn(2+)</name>
        <dbReference type="ChEBI" id="CHEBI:29035"/>
    </cofactor>
    <text evidence="11">Binds 2 magnesium or manganese ions per subunit.</text>
</comment>
<dbReference type="HAMAP" id="MF_01552">
    <property type="entry name" value="RimK"/>
    <property type="match status" value="1"/>
</dbReference>
<feature type="binding site" evidence="11">
    <location>
        <position position="260"/>
    </location>
    <ligand>
        <name>Mn(2+)</name>
        <dbReference type="ChEBI" id="CHEBI:29035"/>
        <label>2</label>
    </ligand>
</feature>
<dbReference type="GO" id="GO:0009432">
    <property type="term" value="P:SOS response"/>
    <property type="evidence" value="ECO:0007669"/>
    <property type="project" value="TreeGrafter"/>
</dbReference>
<dbReference type="Pfam" id="PF18030">
    <property type="entry name" value="Rimk_N"/>
    <property type="match status" value="1"/>
</dbReference>
<dbReference type="FunFam" id="3.40.50.20:FF:000004">
    <property type="entry name" value="Probable alpha-L-glutamate ligase"/>
    <property type="match status" value="1"/>
</dbReference>
<keyword evidence="14" id="KW-1185">Reference proteome</keyword>
<evidence type="ECO:0000313" key="14">
    <source>
        <dbReference type="Proteomes" id="UP000198575"/>
    </source>
</evidence>
<dbReference type="PROSITE" id="PS50975">
    <property type="entry name" value="ATP_GRASP"/>
    <property type="match status" value="1"/>
</dbReference>
<dbReference type="STRING" id="578942.SAMN05216289_13339"/>
<feature type="domain" description="ATP-grasp" evidence="12">
    <location>
        <begin position="104"/>
        <end position="287"/>
    </location>
</feature>
<feature type="binding site" evidence="11">
    <location>
        <position position="260"/>
    </location>
    <ligand>
        <name>Mg(2+)</name>
        <dbReference type="ChEBI" id="CHEBI:18420"/>
        <label>2</label>
    </ligand>
</feature>
<dbReference type="Pfam" id="PF08443">
    <property type="entry name" value="RimK"/>
    <property type="match status" value="1"/>
</dbReference>
<dbReference type="EMBL" id="FOVF01000033">
    <property type="protein sequence ID" value="SFN58659.1"/>
    <property type="molecule type" value="Genomic_DNA"/>
</dbReference>
<dbReference type="Proteomes" id="UP000198575">
    <property type="component" value="Unassembled WGS sequence"/>
</dbReference>
<feature type="binding site" evidence="11">
    <location>
        <begin position="178"/>
        <end position="179"/>
    </location>
    <ligand>
        <name>ATP</name>
        <dbReference type="ChEBI" id="CHEBI:30616"/>
    </ligand>
</feature>
<dbReference type="GO" id="GO:0005737">
    <property type="term" value="C:cytoplasm"/>
    <property type="evidence" value="ECO:0007669"/>
    <property type="project" value="TreeGrafter"/>
</dbReference>
<dbReference type="InterPro" id="IPR013815">
    <property type="entry name" value="ATP_grasp_subdomain_1"/>
</dbReference>
<keyword evidence="8 11" id="KW-0464">Manganese</keyword>
<feature type="binding site" evidence="11">
    <location>
        <position position="187"/>
    </location>
    <ligand>
        <name>ATP</name>
        <dbReference type="ChEBI" id="CHEBI:30616"/>
    </ligand>
</feature>
<evidence type="ECO:0000259" key="12">
    <source>
        <dbReference type="PROSITE" id="PS50975"/>
    </source>
</evidence>
<feature type="binding site" evidence="11">
    <location>
        <position position="260"/>
    </location>
    <ligand>
        <name>Mn(2+)</name>
        <dbReference type="ChEBI" id="CHEBI:29035"/>
        <label>1</label>
    </ligand>
</feature>
<dbReference type="PANTHER" id="PTHR21621">
    <property type="entry name" value="RIBOSOMAL PROTEIN S6 MODIFICATION PROTEIN"/>
    <property type="match status" value="1"/>
</dbReference>
<dbReference type="GO" id="GO:0005524">
    <property type="term" value="F:ATP binding"/>
    <property type="evidence" value="ECO:0007669"/>
    <property type="project" value="UniProtKB-UniRule"/>
</dbReference>
<evidence type="ECO:0000313" key="13">
    <source>
        <dbReference type="EMBL" id="SFN58659.1"/>
    </source>
</evidence>
<evidence type="ECO:0000256" key="8">
    <source>
        <dbReference type="ARBA" id="ARBA00023211"/>
    </source>
</evidence>
<keyword evidence="5 11" id="KW-0067">ATP-binding</keyword>
<dbReference type="SUPFAM" id="SSF56059">
    <property type="entry name" value="Glutathione synthetase ATP-binding domain-like"/>
    <property type="match status" value="1"/>
</dbReference>
<dbReference type="InterPro" id="IPR011761">
    <property type="entry name" value="ATP-grasp"/>
</dbReference>
<gene>
    <name evidence="11" type="primary">rimK</name>
    <name evidence="13" type="ORF">SAMN05216289_13339</name>
</gene>
<evidence type="ECO:0000256" key="10">
    <source>
        <dbReference type="ARBA" id="ARBA00072141"/>
    </source>
</evidence>
<evidence type="ECO:0000256" key="7">
    <source>
        <dbReference type="ARBA" id="ARBA00022917"/>
    </source>
</evidence>
<keyword evidence="4 11" id="KW-0547">Nucleotide-binding</keyword>
<dbReference type="Gene3D" id="3.30.1490.20">
    <property type="entry name" value="ATP-grasp fold, A domain"/>
    <property type="match status" value="1"/>
</dbReference>
<dbReference type="InterPro" id="IPR004666">
    <property type="entry name" value="Rp_bS6_RimK/Lys_biosynth_LsyX"/>
</dbReference>
<keyword evidence="2 11" id="KW-0436">Ligase</keyword>
<feature type="binding site" evidence="11">
    <location>
        <position position="262"/>
    </location>
    <ligand>
        <name>Mg(2+)</name>
        <dbReference type="ChEBI" id="CHEBI:18420"/>
        <label>2</label>
    </ligand>
</feature>
<keyword evidence="3 11" id="KW-0479">Metal-binding</keyword>
<comment type="similarity">
    <text evidence="11">Belongs to the RimK family.</text>
</comment>
<dbReference type="FunFam" id="3.30.1490.20:FF:000005">
    <property type="entry name" value="Probable alpha-L-glutamate ligase 1"/>
    <property type="match status" value="1"/>
</dbReference>
<evidence type="ECO:0000256" key="3">
    <source>
        <dbReference type="ARBA" id="ARBA00022723"/>
    </source>
</evidence>
<dbReference type="InterPro" id="IPR013651">
    <property type="entry name" value="ATP-grasp_RimK-type"/>
</dbReference>
<proteinExistence type="inferred from homology"/>
<dbReference type="GO" id="GO:0046872">
    <property type="term" value="F:metal ion binding"/>
    <property type="evidence" value="ECO:0007669"/>
    <property type="project" value="UniProtKB-KW"/>
</dbReference>
<sequence>MKILMLARNPNLYSHKRLVEAATAKGHSLDIVNTLRCFMNITSHRPEVYYNTQKLTGYDAVIPRIGASITFYGLAVLRQFEMMGVYPLNESVGIGRSRDKLRSMQLLARDGIGLPVTAFAHDPKQTEEVLKVVGGPPVVIKLLEGTQGIGVVLADTQRSAKSVVEAFRGAHVNILVQEFIKEAGGEDIRAFVVGGKVVAAMRRTGAEGEFRSNLHRGGSAKPIKITAEERSTAVRAAKAMGLNVCGVDMLRSNHGPVVMEVNSSPGLEGVEKATGINVAGLIIDFIERHATPGKVSTRTRGRG</sequence>
<feature type="binding site" evidence="11">
    <location>
        <begin position="211"/>
        <end position="213"/>
    </location>
    <ligand>
        <name>ATP</name>
        <dbReference type="ChEBI" id="CHEBI:30616"/>
    </ligand>
</feature>
<evidence type="ECO:0000256" key="9">
    <source>
        <dbReference type="ARBA" id="ARBA00061239"/>
    </source>
</evidence>
<dbReference type="GO" id="GO:0006412">
    <property type="term" value="P:translation"/>
    <property type="evidence" value="ECO:0007669"/>
    <property type="project" value="UniProtKB-KW"/>
</dbReference>
<dbReference type="RefSeq" id="WP_092410189.1">
    <property type="nucleotide sequence ID" value="NZ_FOVF01000033.1"/>
</dbReference>
<feature type="binding site" evidence="11">
    <location>
        <position position="141"/>
    </location>
    <ligand>
        <name>ATP</name>
        <dbReference type="ChEBI" id="CHEBI:30616"/>
    </ligand>
</feature>
<dbReference type="EC" id="6.3.2.-" evidence="11"/>
<keyword evidence="6 11" id="KW-0460">Magnesium</keyword>
<evidence type="ECO:0000256" key="4">
    <source>
        <dbReference type="ARBA" id="ARBA00022741"/>
    </source>
</evidence>
<keyword evidence="7 11" id="KW-0648">Protein biosynthesis</keyword>
<dbReference type="AlphaFoldDB" id="A0A1I5A940"/>
<accession>A0A1I5A940</accession>
<evidence type="ECO:0000256" key="2">
    <source>
        <dbReference type="ARBA" id="ARBA00022598"/>
    </source>
</evidence>
<dbReference type="NCBIfam" id="NF007764">
    <property type="entry name" value="PRK10446.1"/>
    <property type="match status" value="1"/>
</dbReference>
<dbReference type="Gene3D" id="3.30.470.20">
    <property type="entry name" value="ATP-grasp fold, B domain"/>
    <property type="match status" value="1"/>
</dbReference>
<reference evidence="13 14" key="1">
    <citation type="submission" date="2016-10" db="EMBL/GenBank/DDBJ databases">
        <authorList>
            <person name="de Groot N.N."/>
        </authorList>
    </citation>
    <scope>NUCLEOTIDE SEQUENCE [LARGE SCALE GENOMIC DNA]</scope>
    <source>
        <strain evidence="13 14">CGMCC 1.7659</strain>
    </source>
</reference>
<feature type="binding site" evidence="11">
    <location>
        <position position="248"/>
    </location>
    <ligand>
        <name>Mg(2+)</name>
        <dbReference type="ChEBI" id="CHEBI:18420"/>
        <label>1</label>
    </ligand>
</feature>
<dbReference type="PANTHER" id="PTHR21621:SF7">
    <property type="entry name" value="RIBOSOMAL PROTEIN BS6--L-GLUTAMATE LIGASE"/>
    <property type="match status" value="1"/>
</dbReference>
<name>A0A1I5A940_9GAMM</name>
<protein>
    <recommendedName>
        <fullName evidence="10 11">Probable alpha-L-glutamate ligase</fullName>
        <ecNumber evidence="11">6.3.2.-</ecNumber>
    </recommendedName>
</protein>
<feature type="binding site" evidence="11">
    <location>
        <position position="262"/>
    </location>
    <ligand>
        <name>Mn(2+)</name>
        <dbReference type="ChEBI" id="CHEBI:29035"/>
        <label>2</label>
    </ligand>
</feature>
<dbReference type="InterPro" id="IPR023533">
    <property type="entry name" value="RimK"/>
</dbReference>
<evidence type="ECO:0000256" key="11">
    <source>
        <dbReference type="HAMAP-Rule" id="MF_01552"/>
    </source>
</evidence>
<comment type="cofactor">
    <cofactor evidence="1">
        <name>Mn(2+)</name>
        <dbReference type="ChEBI" id="CHEBI:29035"/>
    </cofactor>
</comment>
<evidence type="ECO:0000256" key="1">
    <source>
        <dbReference type="ARBA" id="ARBA00001936"/>
    </source>
</evidence>
<feature type="binding site" evidence="11">
    <location>
        <position position="260"/>
    </location>
    <ligand>
        <name>Mg(2+)</name>
        <dbReference type="ChEBI" id="CHEBI:18420"/>
        <label>1</label>
    </ligand>
</feature>
<dbReference type="InterPro" id="IPR041107">
    <property type="entry name" value="Rimk_N"/>
</dbReference>
<dbReference type="Gene3D" id="3.40.50.20">
    <property type="match status" value="1"/>
</dbReference>